<dbReference type="EMBL" id="FZQB01000004">
    <property type="protein sequence ID" value="SNT73142.1"/>
    <property type="molecule type" value="Genomic_DNA"/>
</dbReference>
<dbReference type="GO" id="GO:0016616">
    <property type="term" value="F:oxidoreductase activity, acting on the CH-OH group of donors, NAD or NADP as acceptor"/>
    <property type="evidence" value="ECO:0007669"/>
    <property type="project" value="UniProtKB-ARBA"/>
</dbReference>
<proteinExistence type="inferred from homology"/>
<dbReference type="PROSITE" id="PS00061">
    <property type="entry name" value="ADH_SHORT"/>
    <property type="match status" value="1"/>
</dbReference>
<comment type="similarity">
    <text evidence="1 3">Belongs to the short-chain dehydrogenases/reductases (SDR) family.</text>
</comment>
<dbReference type="PRINTS" id="PR00081">
    <property type="entry name" value="GDHRDH"/>
</dbReference>
<name>A0A239PT86_9RHOB</name>
<dbReference type="Gene3D" id="3.40.50.720">
    <property type="entry name" value="NAD(P)-binding Rossmann-like Domain"/>
    <property type="match status" value="1"/>
</dbReference>
<dbReference type="InterPro" id="IPR002347">
    <property type="entry name" value="SDR_fam"/>
</dbReference>
<evidence type="ECO:0000313" key="4">
    <source>
        <dbReference type="EMBL" id="SNT73142.1"/>
    </source>
</evidence>
<dbReference type="Pfam" id="PF00106">
    <property type="entry name" value="adh_short"/>
    <property type="match status" value="1"/>
</dbReference>
<organism evidence="4 5">
    <name type="scientific">Paracoccus seriniphilus</name>
    <dbReference type="NCBI Taxonomy" id="184748"/>
    <lineage>
        <taxon>Bacteria</taxon>
        <taxon>Pseudomonadati</taxon>
        <taxon>Pseudomonadota</taxon>
        <taxon>Alphaproteobacteria</taxon>
        <taxon>Rhodobacterales</taxon>
        <taxon>Paracoccaceae</taxon>
        <taxon>Paracoccus</taxon>
    </lineage>
</organism>
<evidence type="ECO:0000313" key="5">
    <source>
        <dbReference type="Proteomes" id="UP000198307"/>
    </source>
</evidence>
<dbReference type="FunFam" id="3.40.50.720:FF:000047">
    <property type="entry name" value="NADP-dependent L-serine/L-allo-threonine dehydrogenase"/>
    <property type="match status" value="1"/>
</dbReference>
<dbReference type="PANTHER" id="PTHR43115:SF4">
    <property type="entry name" value="DEHYDROGENASE_REDUCTASE SDR FAMILY MEMBER 11"/>
    <property type="match status" value="1"/>
</dbReference>
<dbReference type="InterPro" id="IPR036291">
    <property type="entry name" value="NAD(P)-bd_dom_sf"/>
</dbReference>
<accession>A0A239PT86</accession>
<dbReference type="PANTHER" id="PTHR43115">
    <property type="entry name" value="DEHYDROGENASE/REDUCTASE SDR FAMILY MEMBER 11"/>
    <property type="match status" value="1"/>
</dbReference>
<dbReference type="Proteomes" id="UP000198307">
    <property type="component" value="Unassembled WGS sequence"/>
</dbReference>
<evidence type="ECO:0000256" key="2">
    <source>
        <dbReference type="ARBA" id="ARBA00023002"/>
    </source>
</evidence>
<dbReference type="CDD" id="cd05233">
    <property type="entry name" value="SDR_c"/>
    <property type="match status" value="1"/>
</dbReference>
<dbReference type="InterPro" id="IPR020904">
    <property type="entry name" value="Sc_DH/Rdtase_CS"/>
</dbReference>
<sequence>MTKPLIVITGASSGIGAAIAKRFSEAGHPLLLVARRVERLAALNLPNTMCRAVDVTDTASFRAALKEAEAEYGPVDCLVNNAGVMLLGQIETQDPEEWQRMFNVNVLALLNGMQAVLADMKFRGRGTILNISSIAGRKSFPNHAAYVGTKFAVSAMSENVREEVSDSGVRVMTICPGAVDTELLSHTTSQEIKDGYEAWKDAMGGVLVADDIARAAAFMYDQPQNVNIRELVVAATRQPA</sequence>
<dbReference type="SUPFAM" id="SSF51735">
    <property type="entry name" value="NAD(P)-binding Rossmann-fold domains"/>
    <property type="match status" value="1"/>
</dbReference>
<dbReference type="AlphaFoldDB" id="A0A239PT86"/>
<keyword evidence="5" id="KW-1185">Reference proteome</keyword>
<gene>
    <name evidence="4" type="ORF">SAMN05444959_104315</name>
</gene>
<evidence type="ECO:0000256" key="3">
    <source>
        <dbReference type="RuleBase" id="RU000363"/>
    </source>
</evidence>
<protein>
    <submittedName>
        <fullName evidence="4">NADP-dependent 3-hydroxy acid dehydrogenase YdfG</fullName>
    </submittedName>
</protein>
<dbReference type="PRINTS" id="PR00080">
    <property type="entry name" value="SDRFAMILY"/>
</dbReference>
<evidence type="ECO:0000256" key="1">
    <source>
        <dbReference type="ARBA" id="ARBA00006484"/>
    </source>
</evidence>
<dbReference type="RefSeq" id="WP_089343896.1">
    <property type="nucleotide sequence ID" value="NZ_CP067129.1"/>
</dbReference>
<reference evidence="4 5" key="1">
    <citation type="submission" date="2017-07" db="EMBL/GenBank/DDBJ databases">
        <authorList>
            <person name="Sun Z.S."/>
            <person name="Albrecht U."/>
            <person name="Echele G."/>
            <person name="Lee C.C."/>
        </authorList>
    </citation>
    <scope>NUCLEOTIDE SEQUENCE [LARGE SCALE GENOMIC DNA]</scope>
    <source>
        <strain evidence="4 5">DSM 14827</strain>
    </source>
</reference>
<dbReference type="OrthoDB" id="658698at2"/>
<keyword evidence="2" id="KW-0560">Oxidoreductase</keyword>